<dbReference type="RefSeq" id="WP_303911648.1">
    <property type="nucleotide sequence ID" value="NZ_DYXM01000108.1"/>
</dbReference>
<reference evidence="2" key="2">
    <citation type="submission" date="2021-09" db="EMBL/GenBank/DDBJ databases">
        <authorList>
            <person name="Gilroy R."/>
        </authorList>
    </citation>
    <scope>NUCLEOTIDE SEQUENCE</scope>
    <source>
        <strain evidence="2">ChiGjej1B1-18357</strain>
    </source>
</reference>
<dbReference type="EMBL" id="DYXM01000108">
    <property type="protein sequence ID" value="HJE90531.1"/>
    <property type="molecule type" value="Genomic_DNA"/>
</dbReference>
<dbReference type="SUPFAM" id="SSF50346">
    <property type="entry name" value="PRC-barrel domain"/>
    <property type="match status" value="1"/>
</dbReference>
<evidence type="ECO:0008006" key="4">
    <source>
        <dbReference type="Google" id="ProtNLM"/>
    </source>
</evidence>
<dbReference type="Proteomes" id="UP000776650">
    <property type="component" value="Unassembled WGS sequence"/>
</dbReference>
<feature type="region of interest" description="Disordered" evidence="1">
    <location>
        <begin position="102"/>
        <end position="203"/>
    </location>
</feature>
<feature type="compositionally biased region" description="Low complexity" evidence="1">
    <location>
        <begin position="171"/>
        <end position="185"/>
    </location>
</feature>
<reference evidence="2" key="1">
    <citation type="journal article" date="2021" name="PeerJ">
        <title>Extensive microbial diversity within the chicken gut microbiome revealed by metagenomics and culture.</title>
        <authorList>
            <person name="Gilroy R."/>
            <person name="Ravi A."/>
            <person name="Getino M."/>
            <person name="Pursley I."/>
            <person name="Horton D.L."/>
            <person name="Alikhan N.F."/>
            <person name="Baker D."/>
            <person name="Gharbi K."/>
            <person name="Hall N."/>
            <person name="Watson M."/>
            <person name="Adriaenssens E.M."/>
            <person name="Foster-Nyarko E."/>
            <person name="Jarju S."/>
            <person name="Secka A."/>
            <person name="Antonio M."/>
            <person name="Oren A."/>
            <person name="Chaudhuri R.R."/>
            <person name="La Ragione R."/>
            <person name="Hildebrand F."/>
            <person name="Pallen M.J."/>
        </authorList>
    </citation>
    <scope>NUCLEOTIDE SEQUENCE</scope>
    <source>
        <strain evidence="2">ChiGjej1B1-18357</strain>
    </source>
</reference>
<proteinExistence type="predicted"/>
<organism evidence="2 3">
    <name type="scientific">Dietzia timorensis</name>
    <dbReference type="NCBI Taxonomy" id="499555"/>
    <lineage>
        <taxon>Bacteria</taxon>
        <taxon>Bacillati</taxon>
        <taxon>Actinomycetota</taxon>
        <taxon>Actinomycetes</taxon>
        <taxon>Mycobacteriales</taxon>
        <taxon>Dietziaceae</taxon>
        <taxon>Dietzia</taxon>
    </lineage>
</organism>
<dbReference type="Gene3D" id="3.90.50.10">
    <property type="entry name" value="Photosynthetic Reaction Center, subunit H, domain 2"/>
    <property type="match status" value="1"/>
</dbReference>
<protein>
    <recommendedName>
        <fullName evidence="4">PRC-barrel domain-containing protein</fullName>
    </recommendedName>
</protein>
<dbReference type="AlphaFoldDB" id="A0A921JZ36"/>
<comment type="caution">
    <text evidence="2">The sequence shown here is derived from an EMBL/GenBank/DDBJ whole genome shotgun (WGS) entry which is preliminary data.</text>
</comment>
<dbReference type="InterPro" id="IPR011033">
    <property type="entry name" value="PRC_barrel-like_sf"/>
</dbReference>
<evidence type="ECO:0000256" key="1">
    <source>
        <dbReference type="SAM" id="MobiDB-lite"/>
    </source>
</evidence>
<dbReference type="InterPro" id="IPR014747">
    <property type="entry name" value="Bac_photo_RC_H_C"/>
</dbReference>
<gene>
    <name evidence="2" type="ORF">K8V11_05940</name>
</gene>
<dbReference type="GO" id="GO:0019684">
    <property type="term" value="P:photosynthesis, light reaction"/>
    <property type="evidence" value="ECO:0007669"/>
    <property type="project" value="InterPro"/>
</dbReference>
<evidence type="ECO:0000313" key="3">
    <source>
        <dbReference type="Proteomes" id="UP000776650"/>
    </source>
</evidence>
<name>A0A921JZ36_9ACTN</name>
<dbReference type="GO" id="GO:0030077">
    <property type="term" value="C:plasma membrane light-harvesting complex"/>
    <property type="evidence" value="ECO:0007669"/>
    <property type="project" value="InterPro"/>
</dbReference>
<feature type="compositionally biased region" description="Low complexity" evidence="1">
    <location>
        <begin position="122"/>
        <end position="139"/>
    </location>
</feature>
<evidence type="ECO:0000313" key="2">
    <source>
        <dbReference type="EMBL" id="HJE90531.1"/>
    </source>
</evidence>
<sequence length="203" mass="21083">MSAQEQLEMLLSATAFDSAGTKVGDVRQVYLDDATGRATFASVSTGIFSADAVVPLFGSRLLDGELHLGHKKAAIKESPRFDNSEDALTPDQERDLLEHFGMEAPPLDPAVEQRRDATVREGAASGAADSDAGAASSNKDNAKAEPGTIPARRLASVEQPEKPTPGHDGGAAEPSASPAPQSAKPAETKVSEPENPSEPPASK</sequence>
<accession>A0A921JZ36</accession>